<dbReference type="Proteomes" id="UP001153269">
    <property type="component" value="Unassembled WGS sequence"/>
</dbReference>
<evidence type="ECO:0000313" key="3">
    <source>
        <dbReference type="Proteomes" id="UP001153269"/>
    </source>
</evidence>
<reference evidence="2" key="1">
    <citation type="submission" date="2020-03" db="EMBL/GenBank/DDBJ databases">
        <authorList>
            <person name="Weist P."/>
        </authorList>
    </citation>
    <scope>NUCLEOTIDE SEQUENCE</scope>
</reference>
<evidence type="ECO:0000256" key="1">
    <source>
        <dbReference type="SAM" id="MobiDB-lite"/>
    </source>
</evidence>
<dbReference type="AlphaFoldDB" id="A0A9N7YN87"/>
<gene>
    <name evidence="2" type="ORF">PLEPLA_LOCUS19835</name>
</gene>
<organism evidence="2 3">
    <name type="scientific">Pleuronectes platessa</name>
    <name type="common">European plaice</name>
    <dbReference type="NCBI Taxonomy" id="8262"/>
    <lineage>
        <taxon>Eukaryota</taxon>
        <taxon>Metazoa</taxon>
        <taxon>Chordata</taxon>
        <taxon>Craniata</taxon>
        <taxon>Vertebrata</taxon>
        <taxon>Euteleostomi</taxon>
        <taxon>Actinopterygii</taxon>
        <taxon>Neopterygii</taxon>
        <taxon>Teleostei</taxon>
        <taxon>Neoteleostei</taxon>
        <taxon>Acanthomorphata</taxon>
        <taxon>Carangaria</taxon>
        <taxon>Pleuronectiformes</taxon>
        <taxon>Pleuronectoidei</taxon>
        <taxon>Pleuronectidae</taxon>
        <taxon>Pleuronectes</taxon>
    </lineage>
</organism>
<comment type="caution">
    <text evidence="2">The sequence shown here is derived from an EMBL/GenBank/DDBJ whole genome shotgun (WGS) entry which is preliminary data.</text>
</comment>
<sequence length="107" mass="11664">MWKKPSSGPVDLEIEYSSRSARDKPCSVRAHQAKGAGGNEFQLGRARANVFSRLSQTHPHPPTPEGSGHAGPRSPPLPLGDACRDRKGELSGTRLKWPEEEASWPLI</sequence>
<name>A0A9N7YN87_PLEPL</name>
<proteinExistence type="predicted"/>
<protein>
    <submittedName>
        <fullName evidence="2">Uncharacterized protein</fullName>
    </submittedName>
</protein>
<dbReference type="EMBL" id="CADEAL010001369">
    <property type="protein sequence ID" value="CAB1431778.1"/>
    <property type="molecule type" value="Genomic_DNA"/>
</dbReference>
<evidence type="ECO:0000313" key="2">
    <source>
        <dbReference type="EMBL" id="CAB1431778.1"/>
    </source>
</evidence>
<feature type="region of interest" description="Disordered" evidence="1">
    <location>
        <begin position="18"/>
        <end position="107"/>
    </location>
</feature>
<accession>A0A9N7YN87</accession>
<keyword evidence="3" id="KW-1185">Reference proteome</keyword>